<reference evidence="1 2" key="1">
    <citation type="journal article" date="2019" name="Environ. Microbiol.">
        <title>Species interactions and distinct microbial communities in high Arctic permafrost affected cryosols are associated with the CH4 and CO2 gas fluxes.</title>
        <authorList>
            <person name="Altshuler I."/>
            <person name="Hamel J."/>
            <person name="Turney S."/>
            <person name="Magnuson E."/>
            <person name="Levesque R."/>
            <person name="Greer C."/>
            <person name="Whyte L.G."/>
        </authorList>
    </citation>
    <scope>NUCLEOTIDE SEQUENCE [LARGE SCALE GENOMIC DNA]</scope>
    <source>
        <strain evidence="1 2">S9.3B</strain>
    </source>
</reference>
<proteinExistence type="predicted"/>
<keyword evidence="2" id="KW-1185">Reference proteome</keyword>
<name>A0A502F8Q9_9PROT</name>
<gene>
    <name evidence="1" type="ORF">EAH89_26180</name>
</gene>
<accession>A0A502F8Q9</accession>
<protein>
    <submittedName>
        <fullName evidence="1">Uncharacterized protein</fullName>
    </submittedName>
</protein>
<evidence type="ECO:0000313" key="1">
    <source>
        <dbReference type="EMBL" id="TPG45693.1"/>
    </source>
</evidence>
<sequence>MLTLLPIAMAPAALPPTLLPSPPVCSGGSPDAALIAKCQEFIRADQAAMEHYRMMASLADEHDWTEHPAEMEAEMRRLNSLIPDQDEIGEIPAATVAGLRAKAEAKLHFLARHDDGRFEKEERLIGGILLDLLRLT</sequence>
<organism evidence="1 2">
    <name type="scientific">Muricoccus nepalensis</name>
    <dbReference type="NCBI Taxonomy" id="1854500"/>
    <lineage>
        <taxon>Bacteria</taxon>
        <taxon>Pseudomonadati</taxon>
        <taxon>Pseudomonadota</taxon>
        <taxon>Alphaproteobacteria</taxon>
        <taxon>Acetobacterales</taxon>
        <taxon>Roseomonadaceae</taxon>
        <taxon>Muricoccus</taxon>
    </lineage>
</organism>
<dbReference type="Proteomes" id="UP000317078">
    <property type="component" value="Unassembled WGS sequence"/>
</dbReference>
<dbReference type="AlphaFoldDB" id="A0A502F8Q9"/>
<dbReference type="RefSeq" id="WP_140886676.1">
    <property type="nucleotide sequence ID" value="NZ_RCZP01000046.1"/>
</dbReference>
<dbReference type="EMBL" id="RCZP01000046">
    <property type="protein sequence ID" value="TPG45693.1"/>
    <property type="molecule type" value="Genomic_DNA"/>
</dbReference>
<evidence type="ECO:0000313" key="2">
    <source>
        <dbReference type="Proteomes" id="UP000317078"/>
    </source>
</evidence>
<comment type="caution">
    <text evidence="1">The sequence shown here is derived from an EMBL/GenBank/DDBJ whole genome shotgun (WGS) entry which is preliminary data.</text>
</comment>